<keyword evidence="1" id="KW-0812">Transmembrane</keyword>
<evidence type="ECO:0008006" key="4">
    <source>
        <dbReference type="Google" id="ProtNLM"/>
    </source>
</evidence>
<feature type="transmembrane region" description="Helical" evidence="1">
    <location>
        <begin position="321"/>
        <end position="344"/>
    </location>
</feature>
<comment type="caution">
    <text evidence="2">The sequence shown here is derived from an EMBL/GenBank/DDBJ whole genome shotgun (WGS) entry which is preliminary data.</text>
</comment>
<evidence type="ECO:0000256" key="1">
    <source>
        <dbReference type="SAM" id="Phobius"/>
    </source>
</evidence>
<reference evidence="2 3" key="1">
    <citation type="submission" date="2024-07" db="EMBL/GenBank/DDBJ databases">
        <authorList>
            <person name="Akdeniz Z."/>
        </authorList>
    </citation>
    <scope>NUCLEOTIDE SEQUENCE [LARGE SCALE GENOMIC DNA]</scope>
</reference>
<name>A0ABP1HR41_9EUKA</name>
<keyword evidence="3" id="KW-1185">Reference proteome</keyword>
<sequence length="349" mass="40777">MQTFKQLLLQKFSQHCQLADINVLQFTEDQPQVYQQIHVDILRSMNRIKEISEQYKIQIKTCQVLFEKYVMDSFCHLQNQQQQLYYQGLLDVFELSFAAFADYKKISSCSDWFQYQENNFKPFYGDISQFFQIYYEKLTIINLNLYSYLFKQTNFSIDIMNKQGIMTRNYINKYDSQLFEMIDIIPKNEFDTIMLKNQVSCCLHSTNSLEISFKLAELYLTSEIDKQSFIIQQLLSLACRKTTTIFCESKYDKLYKNIDVSCKQLRLSDDSLETAHIIMSDAMSQLLTPENAFVIQQYLDQVVQRYSSYKLQSNIVLATQIGVSVAALAVGLPGLIVGLSFAAFKAKRK</sequence>
<accession>A0ABP1HR41</accession>
<gene>
    <name evidence="2" type="ORF">HINF_LOCUS16701</name>
</gene>
<keyword evidence="1" id="KW-1133">Transmembrane helix</keyword>
<dbReference type="Proteomes" id="UP001642409">
    <property type="component" value="Unassembled WGS sequence"/>
</dbReference>
<evidence type="ECO:0000313" key="3">
    <source>
        <dbReference type="Proteomes" id="UP001642409"/>
    </source>
</evidence>
<keyword evidence="1" id="KW-0472">Membrane</keyword>
<organism evidence="2 3">
    <name type="scientific">Hexamita inflata</name>
    <dbReference type="NCBI Taxonomy" id="28002"/>
    <lineage>
        <taxon>Eukaryota</taxon>
        <taxon>Metamonada</taxon>
        <taxon>Diplomonadida</taxon>
        <taxon>Hexamitidae</taxon>
        <taxon>Hexamitinae</taxon>
        <taxon>Hexamita</taxon>
    </lineage>
</organism>
<dbReference type="EMBL" id="CAXDID020000041">
    <property type="protein sequence ID" value="CAL6000445.1"/>
    <property type="molecule type" value="Genomic_DNA"/>
</dbReference>
<evidence type="ECO:0000313" key="2">
    <source>
        <dbReference type="EMBL" id="CAL6000445.1"/>
    </source>
</evidence>
<protein>
    <recommendedName>
        <fullName evidence="4">Transmembrane protein</fullName>
    </recommendedName>
</protein>
<proteinExistence type="predicted"/>